<dbReference type="VEuPathDB" id="VectorBase:BGLB009638"/>
<evidence type="ECO:0000256" key="3">
    <source>
        <dbReference type="ARBA" id="ARBA00023134"/>
    </source>
</evidence>
<gene>
    <name evidence="5" type="primary">106072014</name>
</gene>
<dbReference type="VEuPathDB" id="VectorBase:BGLAX_040203"/>
<organism evidence="5 6">
    <name type="scientific">Biomphalaria glabrata</name>
    <name type="common">Bloodfluke planorb</name>
    <name type="synonym">Freshwater snail</name>
    <dbReference type="NCBI Taxonomy" id="6526"/>
    <lineage>
        <taxon>Eukaryota</taxon>
        <taxon>Metazoa</taxon>
        <taxon>Spiralia</taxon>
        <taxon>Lophotrochozoa</taxon>
        <taxon>Mollusca</taxon>
        <taxon>Gastropoda</taxon>
        <taxon>Heterobranchia</taxon>
        <taxon>Euthyneura</taxon>
        <taxon>Panpulmonata</taxon>
        <taxon>Hygrophila</taxon>
        <taxon>Lymnaeoidea</taxon>
        <taxon>Planorbidae</taxon>
        <taxon>Biomphalaria</taxon>
    </lineage>
</organism>
<evidence type="ECO:0000259" key="4">
    <source>
        <dbReference type="PROSITE" id="PS51720"/>
    </source>
</evidence>
<dbReference type="PANTHER" id="PTHR10903">
    <property type="entry name" value="GTPASE, IMAP FAMILY MEMBER-RELATED"/>
    <property type="match status" value="1"/>
</dbReference>
<accession>A0A2C9JXJ4</accession>
<dbReference type="InterPro" id="IPR027417">
    <property type="entry name" value="P-loop_NTPase"/>
</dbReference>
<dbReference type="PROSITE" id="PS51720">
    <property type="entry name" value="G_AIG1"/>
    <property type="match status" value="1"/>
</dbReference>
<dbReference type="PANTHER" id="PTHR10903:SF184">
    <property type="entry name" value="GTP-BINDING PROTEIN A"/>
    <property type="match status" value="1"/>
</dbReference>
<dbReference type="InterPro" id="IPR045058">
    <property type="entry name" value="GIMA/IAN/Toc"/>
</dbReference>
<comment type="similarity">
    <text evidence="1">Belongs to the TRAFAC class TrmE-Era-EngA-EngB-Septin-like GTPase superfamily. AIG1/Toc34/Toc159-like paraseptin GTPase family. IAN subfamily.</text>
</comment>
<reference evidence="5" key="1">
    <citation type="submission" date="2020-05" db="UniProtKB">
        <authorList>
            <consortium name="EnsemblMetazoa"/>
        </authorList>
    </citation>
    <scope>IDENTIFICATION</scope>
    <source>
        <strain evidence="5">BB02</strain>
    </source>
</reference>
<sequence>MRRIQEVFVRSHSSCRFQKAQGSLARMNNEAMHRTYICVGRTGTGKSSLCNTILGANKFRESDSSKSVTSAPELAKSINLGYSLTVVDTPGVMDTSVNSDKSKKKSCDEMIQAMVQCPEEGKRALLLVLKYGDRFTEETRMCVDIIETIFGDQCLEKCCIIVFTHGEAFDINNEETNISFENWCQMQHGDLELLLQRCEYRCLLFRNKTRDTEVIRQQIESLIRMTDNLDESYTQEKFEAARYKHKRLILESKLPELLKNYDLQLNELQEKANINLVQNQNMEKLDSFKEEAKEMLITLQSEDEGIYYSEGELSLFHQQKVRAKQIVKQIHIQQMYKLKLELTTSINMFKLKIQTSEQSSTLDQLEDEMKQFFARFSDFGLIIDRDTITADLERDSFIGKSEDIQHFEEVNTLIHELNKLMAEKRMWLSERMNEDELKRKIRILRQRLNSIPASETNSQQAEQVLKEATELLNTVKSSKAFKKLLEDLKDIVAESELKIEQCKGNKKKVVFEAMFSIATGALGILGTAAGLSRHAIARGLSRMTPGIASISRSAFDFIRRNKH</sequence>
<name>A0A2C9JXJ4_BIOGL</name>
<protein>
    <recommendedName>
        <fullName evidence="4">AIG1-type G domain-containing protein</fullName>
    </recommendedName>
</protein>
<dbReference type="GO" id="GO:0005525">
    <property type="term" value="F:GTP binding"/>
    <property type="evidence" value="ECO:0007669"/>
    <property type="project" value="UniProtKB-KW"/>
</dbReference>
<keyword evidence="3" id="KW-0342">GTP-binding</keyword>
<evidence type="ECO:0000256" key="2">
    <source>
        <dbReference type="ARBA" id="ARBA00022741"/>
    </source>
</evidence>
<evidence type="ECO:0000256" key="1">
    <source>
        <dbReference type="ARBA" id="ARBA00008535"/>
    </source>
</evidence>
<dbReference type="KEGG" id="bgt:106072014"/>
<dbReference type="Gene3D" id="3.40.50.300">
    <property type="entry name" value="P-loop containing nucleotide triphosphate hydrolases"/>
    <property type="match status" value="1"/>
</dbReference>
<dbReference type="InterPro" id="IPR006703">
    <property type="entry name" value="G_AIG1"/>
</dbReference>
<keyword evidence="2" id="KW-0547">Nucleotide-binding</keyword>
<dbReference type="SUPFAM" id="SSF52540">
    <property type="entry name" value="P-loop containing nucleoside triphosphate hydrolases"/>
    <property type="match status" value="1"/>
</dbReference>
<dbReference type="Pfam" id="PF04548">
    <property type="entry name" value="AIG1"/>
    <property type="match status" value="1"/>
</dbReference>
<proteinExistence type="inferred from homology"/>
<dbReference type="EnsemblMetazoa" id="BGLB009638-RE">
    <property type="protein sequence ID" value="BGLB009638-PE"/>
    <property type="gene ID" value="BGLB009638"/>
</dbReference>
<evidence type="ECO:0000313" key="5">
    <source>
        <dbReference type="EnsemblMetazoa" id="BGLB009638-PE"/>
    </source>
</evidence>
<dbReference type="OrthoDB" id="10255522at2759"/>
<feature type="domain" description="AIG1-type G" evidence="4">
    <location>
        <begin position="31"/>
        <end position="242"/>
    </location>
</feature>
<evidence type="ECO:0000313" key="6">
    <source>
        <dbReference type="Proteomes" id="UP000076420"/>
    </source>
</evidence>
<dbReference type="Proteomes" id="UP000076420">
    <property type="component" value="Unassembled WGS sequence"/>
</dbReference>
<dbReference type="AlphaFoldDB" id="A0A2C9JXJ4"/>